<dbReference type="Proteomes" id="UP000789396">
    <property type="component" value="Unassembled WGS sequence"/>
</dbReference>
<evidence type="ECO:0000313" key="3">
    <source>
        <dbReference type="Proteomes" id="UP000789396"/>
    </source>
</evidence>
<dbReference type="PROSITE" id="PS50011">
    <property type="entry name" value="PROTEIN_KINASE_DOM"/>
    <property type="match status" value="1"/>
</dbReference>
<evidence type="ECO:0000313" key="2">
    <source>
        <dbReference type="EMBL" id="CAG8557771.1"/>
    </source>
</evidence>
<dbReference type="AlphaFoldDB" id="A0A9N9FSX4"/>
<proteinExistence type="predicted"/>
<dbReference type="OrthoDB" id="3269467at2759"/>
<dbReference type="SUPFAM" id="SSF56112">
    <property type="entry name" value="Protein kinase-like (PK-like)"/>
    <property type="match status" value="1"/>
</dbReference>
<dbReference type="GO" id="GO:0004672">
    <property type="term" value="F:protein kinase activity"/>
    <property type="evidence" value="ECO:0007669"/>
    <property type="project" value="InterPro"/>
</dbReference>
<organism evidence="2 3">
    <name type="scientific">Racocetra fulgida</name>
    <dbReference type="NCBI Taxonomy" id="60492"/>
    <lineage>
        <taxon>Eukaryota</taxon>
        <taxon>Fungi</taxon>
        <taxon>Fungi incertae sedis</taxon>
        <taxon>Mucoromycota</taxon>
        <taxon>Glomeromycotina</taxon>
        <taxon>Glomeromycetes</taxon>
        <taxon>Diversisporales</taxon>
        <taxon>Gigasporaceae</taxon>
        <taxon>Racocetra</taxon>
    </lineage>
</organism>
<dbReference type="InterPro" id="IPR011009">
    <property type="entry name" value="Kinase-like_dom_sf"/>
</dbReference>
<protein>
    <submittedName>
        <fullName evidence="2">11568_t:CDS:1</fullName>
    </submittedName>
</protein>
<sequence length="135" mass="15273">MLVSVSTALIRIHEAGLVHRDLHPGNIFIYYEDHETNYHGYQAQVGDLGLCIPADEKLSSKIYGNLPYVAPEVLQGKQQTKESDIYSFGIIMSVFASWQAAFEGLNNDCYLAYYICTDLRPEIPNETPEFWIHGS</sequence>
<evidence type="ECO:0000259" key="1">
    <source>
        <dbReference type="PROSITE" id="PS50011"/>
    </source>
</evidence>
<dbReference type="GO" id="GO:0007165">
    <property type="term" value="P:signal transduction"/>
    <property type="evidence" value="ECO:0007669"/>
    <property type="project" value="TreeGrafter"/>
</dbReference>
<dbReference type="InterPro" id="IPR000719">
    <property type="entry name" value="Prot_kinase_dom"/>
</dbReference>
<accession>A0A9N9FSX4</accession>
<dbReference type="EMBL" id="CAJVPZ010005172">
    <property type="protein sequence ID" value="CAG8557771.1"/>
    <property type="molecule type" value="Genomic_DNA"/>
</dbReference>
<feature type="domain" description="Protein kinase" evidence="1">
    <location>
        <begin position="1"/>
        <end position="135"/>
    </location>
</feature>
<dbReference type="Gene3D" id="1.10.510.10">
    <property type="entry name" value="Transferase(Phosphotransferase) domain 1"/>
    <property type="match status" value="1"/>
</dbReference>
<dbReference type="GO" id="GO:0005524">
    <property type="term" value="F:ATP binding"/>
    <property type="evidence" value="ECO:0007669"/>
    <property type="project" value="InterPro"/>
</dbReference>
<comment type="caution">
    <text evidence="2">The sequence shown here is derived from an EMBL/GenBank/DDBJ whole genome shotgun (WGS) entry which is preliminary data.</text>
</comment>
<dbReference type="PANTHER" id="PTHR48011">
    <property type="entry name" value="CCR4-NOT TRANSCRIPTIONAL COMPLEX SUBUNIT CAF120-RELATED"/>
    <property type="match status" value="1"/>
</dbReference>
<dbReference type="InterPro" id="IPR052751">
    <property type="entry name" value="Plant_MAPKKK"/>
</dbReference>
<dbReference type="PANTHER" id="PTHR48011:SF18">
    <property type="entry name" value="MITOGEN-ACTIVATED PROTEIN KINASE KINASE KINASE 19-RELATED"/>
    <property type="match status" value="1"/>
</dbReference>
<gene>
    <name evidence="2" type="ORF">RFULGI_LOCUS4929</name>
</gene>
<name>A0A9N9FSX4_9GLOM</name>
<dbReference type="Pfam" id="PF00069">
    <property type="entry name" value="Pkinase"/>
    <property type="match status" value="1"/>
</dbReference>
<reference evidence="2" key="1">
    <citation type="submission" date="2021-06" db="EMBL/GenBank/DDBJ databases">
        <authorList>
            <person name="Kallberg Y."/>
            <person name="Tangrot J."/>
            <person name="Rosling A."/>
        </authorList>
    </citation>
    <scope>NUCLEOTIDE SEQUENCE</scope>
    <source>
        <strain evidence="2">IN212</strain>
    </source>
</reference>
<keyword evidence="3" id="KW-1185">Reference proteome</keyword>